<keyword evidence="2" id="KW-0238">DNA-binding</keyword>
<accession>A0A0R2DR86</accession>
<name>A0A0R2DR86_9LACO</name>
<dbReference type="GO" id="GO:0003677">
    <property type="term" value="F:DNA binding"/>
    <property type="evidence" value="ECO:0007669"/>
    <property type="project" value="UniProtKB-KW"/>
</dbReference>
<dbReference type="InterPro" id="IPR036388">
    <property type="entry name" value="WH-like_DNA-bd_sf"/>
</dbReference>
<evidence type="ECO:0000313" key="5">
    <source>
        <dbReference type="EMBL" id="KRN03351.1"/>
    </source>
</evidence>
<organism evidence="5 6">
    <name type="scientific">Levilactobacillus senmaizukei DSM 21775 = NBRC 103853</name>
    <dbReference type="NCBI Taxonomy" id="1423803"/>
    <lineage>
        <taxon>Bacteria</taxon>
        <taxon>Bacillati</taxon>
        <taxon>Bacillota</taxon>
        <taxon>Bacilli</taxon>
        <taxon>Lactobacillales</taxon>
        <taxon>Lactobacillaceae</taxon>
        <taxon>Levilactobacillus</taxon>
    </lineage>
</organism>
<gene>
    <name evidence="5" type="ORF">FD13_GL000134</name>
</gene>
<dbReference type="AlphaFoldDB" id="A0A0R2DR86"/>
<evidence type="ECO:0000256" key="3">
    <source>
        <dbReference type="ARBA" id="ARBA00023163"/>
    </source>
</evidence>
<keyword evidence="1" id="KW-0805">Transcription regulation</keyword>
<dbReference type="InterPro" id="IPR000835">
    <property type="entry name" value="HTH_MarR-typ"/>
</dbReference>
<dbReference type="PATRIC" id="fig|1423803.3.peg.133"/>
<sequence>MEITQLSKIIGILHRRFQTMISHELDFPALSTTNANFLLFISEHDHITAKQLSNELVINKGLVSREMTRLEAAGYITRQADTADHRITWITLTQTGQETAVAVRTIMTSIWQEVLTTTPEADVLATYGHLAEWGHQADRLAVQKRQASEKDSSIH</sequence>
<keyword evidence="6" id="KW-1185">Reference proteome</keyword>
<keyword evidence="3" id="KW-0804">Transcription</keyword>
<dbReference type="OrthoDB" id="2295641at2"/>
<evidence type="ECO:0000256" key="2">
    <source>
        <dbReference type="ARBA" id="ARBA00023125"/>
    </source>
</evidence>
<dbReference type="EMBL" id="AYZH01000001">
    <property type="protein sequence ID" value="KRN03351.1"/>
    <property type="molecule type" value="Genomic_DNA"/>
</dbReference>
<dbReference type="Pfam" id="PF12802">
    <property type="entry name" value="MarR_2"/>
    <property type="match status" value="1"/>
</dbReference>
<feature type="domain" description="HTH marR-type" evidence="4">
    <location>
        <begin position="1"/>
        <end position="142"/>
    </location>
</feature>
<evidence type="ECO:0000313" key="6">
    <source>
        <dbReference type="Proteomes" id="UP000051589"/>
    </source>
</evidence>
<dbReference type="PANTHER" id="PTHR42756:SF1">
    <property type="entry name" value="TRANSCRIPTIONAL REPRESSOR OF EMRAB OPERON"/>
    <property type="match status" value="1"/>
</dbReference>
<evidence type="ECO:0000259" key="4">
    <source>
        <dbReference type="PROSITE" id="PS50995"/>
    </source>
</evidence>
<dbReference type="PANTHER" id="PTHR42756">
    <property type="entry name" value="TRANSCRIPTIONAL REGULATOR, MARR"/>
    <property type="match status" value="1"/>
</dbReference>
<dbReference type="Gene3D" id="1.10.10.10">
    <property type="entry name" value="Winged helix-like DNA-binding domain superfamily/Winged helix DNA-binding domain"/>
    <property type="match status" value="1"/>
</dbReference>
<dbReference type="SUPFAM" id="SSF46785">
    <property type="entry name" value="Winged helix' DNA-binding domain"/>
    <property type="match status" value="1"/>
</dbReference>
<dbReference type="PRINTS" id="PR00598">
    <property type="entry name" value="HTHMARR"/>
</dbReference>
<dbReference type="Proteomes" id="UP000051589">
    <property type="component" value="Unassembled WGS sequence"/>
</dbReference>
<dbReference type="InterPro" id="IPR036390">
    <property type="entry name" value="WH_DNA-bd_sf"/>
</dbReference>
<evidence type="ECO:0000256" key="1">
    <source>
        <dbReference type="ARBA" id="ARBA00023015"/>
    </source>
</evidence>
<dbReference type="PROSITE" id="PS50995">
    <property type="entry name" value="HTH_MARR_2"/>
    <property type="match status" value="1"/>
</dbReference>
<dbReference type="RefSeq" id="WP_061775605.1">
    <property type="nucleotide sequence ID" value="NZ_AYZH01000001.1"/>
</dbReference>
<dbReference type="GO" id="GO:0003700">
    <property type="term" value="F:DNA-binding transcription factor activity"/>
    <property type="evidence" value="ECO:0007669"/>
    <property type="project" value="InterPro"/>
</dbReference>
<dbReference type="STRING" id="1423803.FD13_GL000134"/>
<reference evidence="5 6" key="1">
    <citation type="journal article" date="2015" name="Genome Announc.">
        <title>Expanding the biotechnology potential of lactobacilli through comparative genomics of 213 strains and associated genera.</title>
        <authorList>
            <person name="Sun Z."/>
            <person name="Harris H.M."/>
            <person name="McCann A."/>
            <person name="Guo C."/>
            <person name="Argimon S."/>
            <person name="Zhang W."/>
            <person name="Yang X."/>
            <person name="Jeffery I.B."/>
            <person name="Cooney J.C."/>
            <person name="Kagawa T.F."/>
            <person name="Liu W."/>
            <person name="Song Y."/>
            <person name="Salvetti E."/>
            <person name="Wrobel A."/>
            <person name="Rasinkangas P."/>
            <person name="Parkhill J."/>
            <person name="Rea M.C."/>
            <person name="O'Sullivan O."/>
            <person name="Ritari J."/>
            <person name="Douillard F.P."/>
            <person name="Paul Ross R."/>
            <person name="Yang R."/>
            <person name="Briner A.E."/>
            <person name="Felis G.E."/>
            <person name="de Vos W.M."/>
            <person name="Barrangou R."/>
            <person name="Klaenhammer T.R."/>
            <person name="Caufield P.W."/>
            <person name="Cui Y."/>
            <person name="Zhang H."/>
            <person name="O'Toole P.W."/>
        </authorList>
    </citation>
    <scope>NUCLEOTIDE SEQUENCE [LARGE SCALE GENOMIC DNA]</scope>
    <source>
        <strain evidence="5 6">DSM 21775</strain>
    </source>
</reference>
<dbReference type="SMART" id="SM00347">
    <property type="entry name" value="HTH_MARR"/>
    <property type="match status" value="1"/>
</dbReference>
<comment type="caution">
    <text evidence="5">The sequence shown here is derived from an EMBL/GenBank/DDBJ whole genome shotgun (WGS) entry which is preliminary data.</text>
</comment>
<protein>
    <recommendedName>
        <fullName evidence="4">HTH marR-type domain-containing protein</fullName>
    </recommendedName>
</protein>
<proteinExistence type="predicted"/>